<dbReference type="AlphaFoldDB" id="A0A9P7Z867"/>
<feature type="domain" description="Phosphoribosyltransferase" evidence="1">
    <location>
        <begin position="17"/>
        <end position="93"/>
    </location>
</feature>
<dbReference type="Proteomes" id="UP000887226">
    <property type="component" value="Unassembled WGS sequence"/>
</dbReference>
<dbReference type="SUPFAM" id="SSF53271">
    <property type="entry name" value="PRTase-like"/>
    <property type="match status" value="1"/>
</dbReference>
<name>A0A9P7Z867_9HELO</name>
<dbReference type="InterPro" id="IPR029057">
    <property type="entry name" value="PRTase-like"/>
</dbReference>
<dbReference type="EMBL" id="MU253778">
    <property type="protein sequence ID" value="KAG9247224.1"/>
    <property type="molecule type" value="Genomic_DNA"/>
</dbReference>
<dbReference type="Gene3D" id="3.40.50.2020">
    <property type="match status" value="1"/>
</dbReference>
<dbReference type="OrthoDB" id="363185at2759"/>
<comment type="caution">
    <text evidence="2">The sequence shown here is derived from an EMBL/GenBank/DDBJ whole genome shotgun (WGS) entry which is preliminary data.</text>
</comment>
<reference evidence="2" key="1">
    <citation type="journal article" date="2021" name="IMA Fungus">
        <title>Genomic characterization of three marine fungi, including Emericellopsis atlantica sp. nov. with signatures of a generalist lifestyle and marine biomass degradation.</title>
        <authorList>
            <person name="Hagestad O.C."/>
            <person name="Hou L."/>
            <person name="Andersen J.H."/>
            <person name="Hansen E.H."/>
            <person name="Altermark B."/>
            <person name="Li C."/>
            <person name="Kuhnert E."/>
            <person name="Cox R.J."/>
            <person name="Crous P.W."/>
            <person name="Spatafora J.W."/>
            <person name="Lail K."/>
            <person name="Amirebrahimi M."/>
            <person name="Lipzen A."/>
            <person name="Pangilinan J."/>
            <person name="Andreopoulos W."/>
            <person name="Hayes R.D."/>
            <person name="Ng V."/>
            <person name="Grigoriev I.V."/>
            <person name="Jackson S.A."/>
            <person name="Sutton T.D.S."/>
            <person name="Dobson A.D.W."/>
            <person name="Rama T."/>
        </authorList>
    </citation>
    <scope>NUCLEOTIDE SEQUENCE</scope>
    <source>
        <strain evidence="2">TRa3180A</strain>
    </source>
</reference>
<accession>A0A9P7Z867</accession>
<gene>
    <name evidence="2" type="ORF">BJ878DRAFT_493542</name>
</gene>
<dbReference type="PANTHER" id="PTHR43218:SF1">
    <property type="entry name" value="PHOSPHORIBOSYLTRANSFERASE"/>
    <property type="match status" value="1"/>
</dbReference>
<organism evidence="2 3">
    <name type="scientific">Calycina marina</name>
    <dbReference type="NCBI Taxonomy" id="1763456"/>
    <lineage>
        <taxon>Eukaryota</taxon>
        <taxon>Fungi</taxon>
        <taxon>Dikarya</taxon>
        <taxon>Ascomycota</taxon>
        <taxon>Pezizomycotina</taxon>
        <taxon>Leotiomycetes</taxon>
        <taxon>Helotiales</taxon>
        <taxon>Pezizellaceae</taxon>
        <taxon>Calycina</taxon>
    </lineage>
</organism>
<dbReference type="Pfam" id="PF00156">
    <property type="entry name" value="Pribosyltran"/>
    <property type="match status" value="1"/>
</dbReference>
<evidence type="ECO:0000313" key="2">
    <source>
        <dbReference type="EMBL" id="KAG9247224.1"/>
    </source>
</evidence>
<sequence>MLPIRPLNNENNNAVASLLINQASLSVAAELGAFLSEKVRHWQPEVIVGLPTLGLSLAPTVSQGLGHSRYVPLGYSKKFWYEEQLSTPVSSITSPGLGIKRIYVDPH</sequence>
<keyword evidence="3" id="KW-1185">Reference proteome</keyword>
<dbReference type="InterPro" id="IPR000836">
    <property type="entry name" value="PRTase_dom"/>
</dbReference>
<protein>
    <recommendedName>
        <fullName evidence="1">Phosphoribosyltransferase domain-containing protein</fullName>
    </recommendedName>
</protein>
<proteinExistence type="predicted"/>
<evidence type="ECO:0000259" key="1">
    <source>
        <dbReference type="Pfam" id="PF00156"/>
    </source>
</evidence>
<dbReference type="PANTHER" id="PTHR43218">
    <property type="entry name" value="PHOSPHORIBOSYLTRANSFERASE-RELATED"/>
    <property type="match status" value="1"/>
</dbReference>
<evidence type="ECO:0000313" key="3">
    <source>
        <dbReference type="Proteomes" id="UP000887226"/>
    </source>
</evidence>